<proteinExistence type="predicted"/>
<accession>A0A8H8QUT1</accession>
<dbReference type="EMBL" id="QGMH01000260">
    <property type="protein sequence ID" value="TVY22506.1"/>
    <property type="molecule type" value="Genomic_DNA"/>
</dbReference>
<dbReference type="Gene3D" id="3.90.550.50">
    <property type="match status" value="1"/>
</dbReference>
<dbReference type="GeneID" id="41989245"/>
<evidence type="ECO:0000313" key="2">
    <source>
        <dbReference type="Proteomes" id="UP000431533"/>
    </source>
</evidence>
<gene>
    <name evidence="1" type="ORF">LHYA1_G009047</name>
</gene>
<evidence type="ECO:0000313" key="1">
    <source>
        <dbReference type="EMBL" id="TVY22506.1"/>
    </source>
</evidence>
<organism evidence="1 2">
    <name type="scientific">Lachnellula hyalina</name>
    <dbReference type="NCBI Taxonomy" id="1316788"/>
    <lineage>
        <taxon>Eukaryota</taxon>
        <taxon>Fungi</taxon>
        <taxon>Dikarya</taxon>
        <taxon>Ascomycota</taxon>
        <taxon>Pezizomycotina</taxon>
        <taxon>Leotiomycetes</taxon>
        <taxon>Helotiales</taxon>
        <taxon>Lachnaceae</taxon>
        <taxon>Lachnellula</taxon>
    </lineage>
</organism>
<protein>
    <recommendedName>
        <fullName evidence="3">Glycosyltransferase family 31 protein</fullName>
    </recommendedName>
</protein>
<comment type="caution">
    <text evidence="1">The sequence shown here is derived from an EMBL/GenBank/DDBJ whole genome shotgun (WGS) entry which is preliminary data.</text>
</comment>
<dbReference type="RefSeq" id="XP_031001294.1">
    <property type="nucleotide sequence ID" value="XM_031153951.1"/>
</dbReference>
<sequence length="521" mass="57759">MAPARTRSASGRMTSLKLSPGSSITMAHTALNRYLGLTLLLAFCWYFGPSLRHRGAPVSGLGSDLEQSNWIKEVLANNSIETEVSFASRTLKYVPDAKERLPMTEVNQDLFPGGFTDINVGSDSPITLPSGSTLKVHVNKILRPEDVNASSLIFGVSTTFGRFNGAKTTPIKEWARWLTDGKGNSNGAGLILALFNSTNAEINQAQERLTTAGINATVLASNKTLDMPGRYVDLVQLLWNDPSRAERKYFALIDDDTFFPNMPSLLDILHTHNSSKPYYIGTITERTDWIIRDHTPMAYGGGGIFLTPPVASTISSLPCLEKDSDGDYVLGGDQGDKLLYNCLHNYTEISLTYEPRLNQEDEFGDPSGLYESGRNLLSMHHYKSWHHTEPAKMHAVASACGGDCVLQRFQFNDNFIISNGWSVAQYPHGIDFDTALVEGTFELPNDYDLADVLHLYAYGALRKSLAKTGRKKGWNLLDAKEEGSGRVTQVYIKRRGDERWLKKGEEATYERDGVIVLTWIP</sequence>
<reference evidence="1 2" key="1">
    <citation type="submission" date="2018-05" db="EMBL/GenBank/DDBJ databases">
        <title>Genome sequencing and assembly of the regulated plant pathogen Lachnellula willkommii and related sister species for the development of diagnostic species identification markers.</title>
        <authorList>
            <person name="Giroux E."/>
            <person name="Bilodeau G."/>
        </authorList>
    </citation>
    <scope>NUCLEOTIDE SEQUENCE [LARGE SCALE GENOMIC DNA]</scope>
    <source>
        <strain evidence="1 2">CBS 185.66</strain>
    </source>
</reference>
<dbReference type="AlphaFoldDB" id="A0A8H8QUT1"/>
<keyword evidence="2" id="KW-1185">Reference proteome</keyword>
<dbReference type="OrthoDB" id="414175at2759"/>
<evidence type="ECO:0008006" key="3">
    <source>
        <dbReference type="Google" id="ProtNLM"/>
    </source>
</evidence>
<dbReference type="Proteomes" id="UP000431533">
    <property type="component" value="Unassembled WGS sequence"/>
</dbReference>
<dbReference type="PANTHER" id="PTHR10811">
    <property type="entry name" value="FRINGE-RELATED"/>
    <property type="match status" value="1"/>
</dbReference>
<name>A0A8H8QUT1_9HELO</name>